<name>A0AAD6LHS2_9ROSI</name>
<evidence type="ECO:0000256" key="1">
    <source>
        <dbReference type="ARBA" id="ARBA00022837"/>
    </source>
</evidence>
<dbReference type="Gene3D" id="1.10.238.10">
    <property type="entry name" value="EF-hand"/>
    <property type="match status" value="1"/>
</dbReference>
<evidence type="ECO:0000313" key="3">
    <source>
        <dbReference type="EMBL" id="KAJ6960902.1"/>
    </source>
</evidence>
<keyword evidence="1" id="KW-0106">Calcium</keyword>
<dbReference type="InterPro" id="IPR002048">
    <property type="entry name" value="EF_hand_dom"/>
</dbReference>
<comment type="caution">
    <text evidence="3">The sequence shown here is derived from an EMBL/GenBank/DDBJ whole genome shotgun (WGS) entry which is preliminary data.</text>
</comment>
<evidence type="ECO:0000259" key="2">
    <source>
        <dbReference type="PROSITE" id="PS50222"/>
    </source>
</evidence>
<feature type="domain" description="EF-hand" evidence="2">
    <location>
        <begin position="1"/>
        <end position="28"/>
    </location>
</feature>
<proteinExistence type="predicted"/>
<dbReference type="Proteomes" id="UP001164929">
    <property type="component" value="Chromosome 17"/>
</dbReference>
<keyword evidence="4" id="KW-1185">Reference proteome</keyword>
<organism evidence="3 4">
    <name type="scientific">Populus alba x Populus x berolinensis</name>
    <dbReference type="NCBI Taxonomy" id="444605"/>
    <lineage>
        <taxon>Eukaryota</taxon>
        <taxon>Viridiplantae</taxon>
        <taxon>Streptophyta</taxon>
        <taxon>Embryophyta</taxon>
        <taxon>Tracheophyta</taxon>
        <taxon>Spermatophyta</taxon>
        <taxon>Magnoliopsida</taxon>
        <taxon>eudicotyledons</taxon>
        <taxon>Gunneridae</taxon>
        <taxon>Pentapetalae</taxon>
        <taxon>rosids</taxon>
        <taxon>fabids</taxon>
        <taxon>Malpighiales</taxon>
        <taxon>Salicaceae</taxon>
        <taxon>Saliceae</taxon>
        <taxon>Populus</taxon>
    </lineage>
</organism>
<dbReference type="Pfam" id="PF00036">
    <property type="entry name" value="EF-hand_1"/>
    <property type="match status" value="1"/>
</dbReference>
<dbReference type="SUPFAM" id="SSF47473">
    <property type="entry name" value="EF-hand"/>
    <property type="match status" value="1"/>
</dbReference>
<dbReference type="EMBL" id="JAQIZT010000017">
    <property type="protein sequence ID" value="KAJ6960902.1"/>
    <property type="molecule type" value="Genomic_DNA"/>
</dbReference>
<dbReference type="InterPro" id="IPR011992">
    <property type="entry name" value="EF-hand-dom_pair"/>
</dbReference>
<dbReference type="PROSITE" id="PS50222">
    <property type="entry name" value="EF_HAND_2"/>
    <property type="match status" value="1"/>
</dbReference>
<evidence type="ECO:0000313" key="4">
    <source>
        <dbReference type="Proteomes" id="UP001164929"/>
    </source>
</evidence>
<reference evidence="3" key="1">
    <citation type="journal article" date="2023" name="Mol. Ecol. Resour.">
        <title>Chromosome-level genome assembly of a triploid poplar Populus alba 'Berolinensis'.</title>
        <authorList>
            <person name="Chen S."/>
            <person name="Yu Y."/>
            <person name="Wang X."/>
            <person name="Wang S."/>
            <person name="Zhang T."/>
            <person name="Zhou Y."/>
            <person name="He R."/>
            <person name="Meng N."/>
            <person name="Wang Y."/>
            <person name="Liu W."/>
            <person name="Liu Z."/>
            <person name="Liu J."/>
            <person name="Guo Q."/>
            <person name="Huang H."/>
            <person name="Sederoff R.R."/>
            <person name="Wang G."/>
            <person name="Qu G."/>
            <person name="Chen S."/>
        </authorList>
    </citation>
    <scope>NUCLEOTIDE SEQUENCE</scope>
    <source>
        <strain evidence="3">SC-2020</strain>
    </source>
</reference>
<protein>
    <recommendedName>
        <fullName evidence="2">EF-hand domain-containing protein</fullName>
    </recommendedName>
</protein>
<dbReference type="GO" id="GO:0005509">
    <property type="term" value="F:calcium ion binding"/>
    <property type="evidence" value="ECO:0007669"/>
    <property type="project" value="InterPro"/>
</dbReference>
<sequence>MMAELDTDGDGSISYQEFLDFAKANSGLMKDSGFVGQSRRCQFTLSDPNSEKWLLFQKILIAQKIDQHLNF</sequence>
<dbReference type="AlphaFoldDB" id="A0AAD6LHS2"/>
<dbReference type="PROSITE" id="PS00018">
    <property type="entry name" value="EF_HAND_1"/>
    <property type="match status" value="1"/>
</dbReference>
<gene>
    <name evidence="3" type="ORF">NC653_038799</name>
</gene>
<dbReference type="InterPro" id="IPR018247">
    <property type="entry name" value="EF_Hand_1_Ca_BS"/>
</dbReference>
<accession>A0AAD6LHS2</accession>